<evidence type="ECO:0000313" key="1">
    <source>
        <dbReference type="EMBL" id="CAG5080934.1"/>
    </source>
</evidence>
<protein>
    <submittedName>
        <fullName evidence="1">Uncharacterized protein</fullName>
    </submittedName>
</protein>
<dbReference type="PROSITE" id="PS51257">
    <property type="entry name" value="PROKAR_LIPOPROTEIN"/>
    <property type="match status" value="1"/>
</dbReference>
<evidence type="ECO:0000313" key="2">
    <source>
        <dbReference type="Proteomes" id="UP000683507"/>
    </source>
</evidence>
<proteinExistence type="predicted"/>
<dbReference type="KEGG" id="ptan:CRYO30217_01487"/>
<reference evidence="1" key="1">
    <citation type="submission" date="2021-04" db="EMBL/GenBank/DDBJ databases">
        <authorList>
            <person name="Rodrigo-Torres L."/>
            <person name="Arahal R. D."/>
            <person name="Lucena T."/>
        </authorList>
    </citation>
    <scope>NUCLEOTIDE SEQUENCE</scope>
    <source>
        <strain evidence="1">AS29M-1</strain>
    </source>
</reference>
<keyword evidence="2" id="KW-1185">Reference proteome</keyword>
<name>A0A916JM51_9FLAO</name>
<organism evidence="1 2">
    <name type="scientific">Parvicella tangerina</name>
    <dbReference type="NCBI Taxonomy" id="2829795"/>
    <lineage>
        <taxon>Bacteria</taxon>
        <taxon>Pseudomonadati</taxon>
        <taxon>Bacteroidota</taxon>
        <taxon>Flavobacteriia</taxon>
        <taxon>Flavobacteriales</taxon>
        <taxon>Parvicellaceae</taxon>
        <taxon>Parvicella</taxon>
    </lineage>
</organism>
<dbReference type="AlphaFoldDB" id="A0A916JM51"/>
<accession>A0A916JM51</accession>
<dbReference type="Proteomes" id="UP000683507">
    <property type="component" value="Chromosome"/>
</dbReference>
<sequence>MNLKNTIPFIISLLILAGCDVFDKPELIPSYIEVDEFILVTTSAEGTNSQKIKDAWVFLDEQFVGAYELPARIPLIANGEHNVQVYPGIYKNGVQAERVIYPFYTYFDSTYTLVPDETVYVTPEISYEDGLNWWIEDFEDPSFKWTLFTTNSDTTMIVAEPSEYPDLFEGNAGLIKMSANNIYCEMRTEEPLFNDLPTQLNSSAYMELNYKCNYPFVLGLLHNNSGLAAYDKRSLITFNPTTDDNGEMQWNKTYLFIPDVTNFFQQATEFDFYISVFNNEAQDNIEVYVDNFKVIF</sequence>
<dbReference type="EMBL" id="OU015584">
    <property type="protein sequence ID" value="CAG5080934.1"/>
    <property type="molecule type" value="Genomic_DNA"/>
</dbReference>
<gene>
    <name evidence="1" type="ORF">CRYO30217_01487</name>
</gene>